<evidence type="ECO:0000256" key="2">
    <source>
        <dbReference type="ARBA" id="ARBA00023125"/>
    </source>
</evidence>
<dbReference type="SUPFAM" id="SSF46785">
    <property type="entry name" value="Winged helix' DNA-binding domain"/>
    <property type="match status" value="1"/>
</dbReference>
<dbReference type="AlphaFoldDB" id="A0A414AZF1"/>
<evidence type="ECO:0000313" key="7">
    <source>
        <dbReference type="Proteomes" id="UP000283975"/>
    </source>
</evidence>
<dbReference type="PRINTS" id="PR00598">
    <property type="entry name" value="HTHMARR"/>
</dbReference>
<dbReference type="InterPro" id="IPR000835">
    <property type="entry name" value="HTH_MarR-typ"/>
</dbReference>
<dbReference type="PROSITE" id="PS50995">
    <property type="entry name" value="HTH_MARR_2"/>
    <property type="match status" value="1"/>
</dbReference>
<protein>
    <submittedName>
        <fullName evidence="6">MarR family transcriptional regulator</fullName>
    </submittedName>
</protein>
<comment type="caution">
    <text evidence="6">The sequence shown here is derived from an EMBL/GenBank/DDBJ whole genome shotgun (WGS) entry which is preliminary data.</text>
</comment>
<proteinExistence type="predicted"/>
<dbReference type="InterPro" id="IPR036390">
    <property type="entry name" value="WH_DNA-bd_sf"/>
</dbReference>
<reference evidence="7 8" key="1">
    <citation type="submission" date="2018-08" db="EMBL/GenBank/DDBJ databases">
        <title>A genome reference for cultivated species of the human gut microbiota.</title>
        <authorList>
            <person name="Zou Y."/>
            <person name="Xue W."/>
            <person name="Luo G."/>
        </authorList>
    </citation>
    <scope>NUCLEOTIDE SEQUENCE [LARGE SCALE GENOMIC DNA]</scope>
    <source>
        <strain evidence="5 8">AF14-18</strain>
        <strain evidence="6 7">AM35-14</strain>
    </source>
</reference>
<dbReference type="GeneID" id="23112871"/>
<keyword evidence="3" id="KW-0804">Transcription</keyword>
<dbReference type="Pfam" id="PF12802">
    <property type="entry name" value="MarR_2"/>
    <property type="match status" value="1"/>
</dbReference>
<dbReference type="PANTHER" id="PTHR42756:SF1">
    <property type="entry name" value="TRANSCRIPTIONAL REPRESSOR OF EMRAB OPERON"/>
    <property type="match status" value="1"/>
</dbReference>
<accession>A0A414AZF1</accession>
<evidence type="ECO:0000256" key="3">
    <source>
        <dbReference type="ARBA" id="ARBA00023163"/>
    </source>
</evidence>
<dbReference type="RefSeq" id="WP_002564804.1">
    <property type="nucleotide sequence ID" value="NZ_BAABZS010000001.1"/>
</dbReference>
<dbReference type="EMBL" id="QSHZ01000003">
    <property type="protein sequence ID" value="RHC57905.1"/>
    <property type="molecule type" value="Genomic_DNA"/>
</dbReference>
<feature type="domain" description="HTH marR-type" evidence="4">
    <location>
        <begin position="3"/>
        <end position="138"/>
    </location>
</feature>
<name>A0A414AZF1_9FIRM</name>
<keyword evidence="1" id="KW-0805">Transcription regulation</keyword>
<dbReference type="Proteomes" id="UP000283975">
    <property type="component" value="Unassembled WGS sequence"/>
</dbReference>
<evidence type="ECO:0000256" key="1">
    <source>
        <dbReference type="ARBA" id="ARBA00023015"/>
    </source>
</evidence>
<dbReference type="PANTHER" id="PTHR42756">
    <property type="entry name" value="TRANSCRIPTIONAL REGULATOR, MARR"/>
    <property type="match status" value="1"/>
</dbReference>
<dbReference type="SMART" id="SM00347">
    <property type="entry name" value="HTH_MARR"/>
    <property type="match status" value="1"/>
</dbReference>
<dbReference type="KEGG" id="cbol:CGC65_18165"/>
<dbReference type="InterPro" id="IPR036388">
    <property type="entry name" value="WH-like_DNA-bd_sf"/>
</dbReference>
<dbReference type="Proteomes" id="UP000284543">
    <property type="component" value="Unassembled WGS sequence"/>
</dbReference>
<evidence type="ECO:0000313" key="5">
    <source>
        <dbReference type="EMBL" id="RGV77445.1"/>
    </source>
</evidence>
<sequence length="141" mass="16391">MAVNPTVRLIATLSNLIRRKIDSAEGVGGLTPAQNGILHFILGRCREQDLFQKDIEEEFNLRRPTATEILKLMERKGLIYREEASYDARCKKIIPTEKGWELEGRVLKDILEMEQFITRDIPKEELDTFIRIGMKMMKNLK</sequence>
<dbReference type="GO" id="GO:0003700">
    <property type="term" value="F:DNA-binding transcription factor activity"/>
    <property type="evidence" value="ECO:0007669"/>
    <property type="project" value="InterPro"/>
</dbReference>
<evidence type="ECO:0000313" key="8">
    <source>
        <dbReference type="Proteomes" id="UP000284543"/>
    </source>
</evidence>
<dbReference type="EMBL" id="QRZM01000002">
    <property type="protein sequence ID" value="RGV77445.1"/>
    <property type="molecule type" value="Genomic_DNA"/>
</dbReference>
<organism evidence="6 7">
    <name type="scientific">Enterocloster bolteae</name>
    <dbReference type="NCBI Taxonomy" id="208479"/>
    <lineage>
        <taxon>Bacteria</taxon>
        <taxon>Bacillati</taxon>
        <taxon>Bacillota</taxon>
        <taxon>Clostridia</taxon>
        <taxon>Lachnospirales</taxon>
        <taxon>Lachnospiraceae</taxon>
        <taxon>Enterocloster</taxon>
    </lineage>
</organism>
<evidence type="ECO:0000313" key="6">
    <source>
        <dbReference type="EMBL" id="RHC57905.1"/>
    </source>
</evidence>
<dbReference type="Gene3D" id="1.10.10.10">
    <property type="entry name" value="Winged helix-like DNA-binding domain superfamily/Winged helix DNA-binding domain"/>
    <property type="match status" value="1"/>
</dbReference>
<dbReference type="GO" id="GO:0003677">
    <property type="term" value="F:DNA binding"/>
    <property type="evidence" value="ECO:0007669"/>
    <property type="project" value="UniProtKB-KW"/>
</dbReference>
<gene>
    <name evidence="6" type="ORF">DW839_03675</name>
    <name evidence="5" type="ORF">DWW02_07180</name>
</gene>
<evidence type="ECO:0000259" key="4">
    <source>
        <dbReference type="PROSITE" id="PS50995"/>
    </source>
</evidence>
<keyword evidence="2" id="KW-0238">DNA-binding</keyword>